<dbReference type="EMBL" id="WODC01000008">
    <property type="protein sequence ID" value="MUM78311.1"/>
    <property type="molecule type" value="Genomic_DNA"/>
</dbReference>
<name>A0A7K1KR31_9BACT</name>
<reference evidence="2 3" key="1">
    <citation type="submission" date="2019-11" db="EMBL/GenBank/DDBJ databases">
        <title>Pseudodesulfovibrio alkaliphilus, sp. nov., an alkaliphilic sulfate-reducing bacteria from mud volcano of Taman peninsula, Russia.</title>
        <authorList>
            <person name="Frolova A."/>
            <person name="Merkel A.Y."/>
            <person name="Slobodkin A.I."/>
        </authorList>
    </citation>
    <scope>NUCLEOTIDE SEQUENCE [LARGE SCALE GENOMIC DNA]</scope>
    <source>
        <strain evidence="2 3">F-1</strain>
    </source>
</reference>
<dbReference type="AlphaFoldDB" id="A0A7K1KR31"/>
<protein>
    <submittedName>
        <fullName evidence="2">Uncharacterized protein</fullName>
    </submittedName>
</protein>
<comment type="caution">
    <text evidence="2">The sequence shown here is derived from an EMBL/GenBank/DDBJ whole genome shotgun (WGS) entry which is preliminary data.</text>
</comment>
<feature type="region of interest" description="Disordered" evidence="1">
    <location>
        <begin position="34"/>
        <end position="56"/>
    </location>
</feature>
<proteinExistence type="predicted"/>
<feature type="compositionally biased region" description="Polar residues" evidence="1">
    <location>
        <begin position="104"/>
        <end position="113"/>
    </location>
</feature>
<keyword evidence="3" id="KW-1185">Reference proteome</keyword>
<dbReference type="RefSeq" id="WP_155934930.1">
    <property type="nucleotide sequence ID" value="NZ_WODC01000008.1"/>
</dbReference>
<sequence>MHISTDTLASQTWGTSTRPARGLVRTVTDEAMTLESEKTEEELQLGSSNIAPRKQLSEEEEQRVLYLKNLLAQILTMSEGQPSDEQKTRIREIEKELEKITGVKMQSSLSNATEKLPNKTAGARRRDEEEEERRKRERQARGIDPKELEHTAAQNLAGLTSAANQSTQGLKMMQSAGSATYQAVAAIGLSPGDELRTGLSLKA</sequence>
<organism evidence="2 3">
    <name type="scientific">Pseudodesulfovibrio alkaliphilus</name>
    <dbReference type="NCBI Taxonomy" id="2661613"/>
    <lineage>
        <taxon>Bacteria</taxon>
        <taxon>Pseudomonadati</taxon>
        <taxon>Thermodesulfobacteriota</taxon>
        <taxon>Desulfovibrionia</taxon>
        <taxon>Desulfovibrionales</taxon>
        <taxon>Desulfovibrionaceae</taxon>
    </lineage>
</organism>
<feature type="compositionally biased region" description="Basic and acidic residues" evidence="1">
    <location>
        <begin position="139"/>
        <end position="150"/>
    </location>
</feature>
<gene>
    <name evidence="2" type="ORF">GKC30_11765</name>
</gene>
<accession>A0A7K1KR31</accession>
<evidence type="ECO:0000313" key="3">
    <source>
        <dbReference type="Proteomes" id="UP000461162"/>
    </source>
</evidence>
<dbReference type="Proteomes" id="UP000461162">
    <property type="component" value="Unassembled WGS sequence"/>
</dbReference>
<feature type="region of interest" description="Disordered" evidence="1">
    <location>
        <begin position="103"/>
        <end position="160"/>
    </location>
</feature>
<evidence type="ECO:0000313" key="2">
    <source>
        <dbReference type="EMBL" id="MUM78311.1"/>
    </source>
</evidence>
<evidence type="ECO:0000256" key="1">
    <source>
        <dbReference type="SAM" id="MobiDB-lite"/>
    </source>
</evidence>